<dbReference type="SUPFAM" id="SSF51126">
    <property type="entry name" value="Pectin lyase-like"/>
    <property type="match status" value="1"/>
</dbReference>
<dbReference type="Pfam" id="PF14592">
    <property type="entry name" value="Chondroitinas_B"/>
    <property type="match status" value="1"/>
</dbReference>
<dbReference type="Proteomes" id="UP000054007">
    <property type="component" value="Unassembled WGS sequence"/>
</dbReference>
<evidence type="ECO:0000256" key="3">
    <source>
        <dbReference type="ARBA" id="ARBA00022525"/>
    </source>
</evidence>
<feature type="signal peptide" evidence="9">
    <location>
        <begin position="1"/>
        <end position="18"/>
    </location>
</feature>
<evidence type="ECO:0000256" key="8">
    <source>
        <dbReference type="ARBA" id="ARBA00038263"/>
    </source>
</evidence>
<keyword evidence="5 9" id="KW-0732">Signal</keyword>
<evidence type="ECO:0000256" key="4">
    <source>
        <dbReference type="ARBA" id="ARBA00022723"/>
    </source>
</evidence>
<keyword evidence="6" id="KW-0106">Calcium</keyword>
<proteinExistence type="inferred from homology"/>
<comment type="similarity">
    <text evidence="8">Belongs to the polysaccharide lyase 9 family.</text>
</comment>
<dbReference type="STRING" id="1314674.A0A0D7B914"/>
<protein>
    <submittedName>
        <fullName evidence="11">Polysaccharide lyase family 9 protein</fullName>
    </submittedName>
</protein>
<keyword evidence="12" id="KW-1185">Reference proteome</keyword>
<dbReference type="InterPro" id="IPR052052">
    <property type="entry name" value="Polysaccharide_Lyase_9"/>
</dbReference>
<evidence type="ECO:0000256" key="2">
    <source>
        <dbReference type="ARBA" id="ARBA00004613"/>
    </source>
</evidence>
<dbReference type="InterPro" id="IPR053868">
    <property type="entry name" value="Pel9A-like_beta_helix"/>
</dbReference>
<dbReference type="AlphaFoldDB" id="A0A0D7B914"/>
<reference evidence="11 12" key="1">
    <citation type="journal article" date="2015" name="Fungal Genet. Biol.">
        <title>Evolution of novel wood decay mechanisms in Agaricales revealed by the genome sequences of Fistulina hepatica and Cylindrobasidium torrendii.</title>
        <authorList>
            <person name="Floudas D."/>
            <person name="Held B.W."/>
            <person name="Riley R."/>
            <person name="Nagy L.G."/>
            <person name="Koehler G."/>
            <person name="Ransdell A.S."/>
            <person name="Younus H."/>
            <person name="Chow J."/>
            <person name="Chiniquy J."/>
            <person name="Lipzen A."/>
            <person name="Tritt A."/>
            <person name="Sun H."/>
            <person name="Haridas S."/>
            <person name="LaButti K."/>
            <person name="Ohm R.A."/>
            <person name="Kues U."/>
            <person name="Blanchette R.A."/>
            <person name="Grigoriev I.V."/>
            <person name="Minto R.E."/>
            <person name="Hibbett D.S."/>
        </authorList>
    </citation>
    <scope>NUCLEOTIDE SEQUENCE [LARGE SCALE GENOMIC DNA]</scope>
    <source>
        <strain evidence="11 12">FP15055 ss-10</strain>
    </source>
</reference>
<dbReference type="PANTHER" id="PTHR40088:SF1">
    <property type="entry name" value="PECTATE LYASE PEL9"/>
    <property type="match status" value="1"/>
</dbReference>
<evidence type="ECO:0000256" key="6">
    <source>
        <dbReference type="ARBA" id="ARBA00022837"/>
    </source>
</evidence>
<comment type="subcellular location">
    <subcellularLocation>
        <location evidence="2">Secreted</location>
    </subcellularLocation>
</comment>
<dbReference type="Gene3D" id="2.160.20.10">
    <property type="entry name" value="Single-stranded right-handed beta-helix, Pectin lyase-like"/>
    <property type="match status" value="1"/>
</dbReference>
<dbReference type="Pfam" id="PF22842">
    <property type="entry name" value="Pel9A-like_beta_helix"/>
    <property type="match status" value="1"/>
</dbReference>
<dbReference type="GO" id="GO:0005576">
    <property type="term" value="C:extracellular region"/>
    <property type="evidence" value="ECO:0007669"/>
    <property type="project" value="UniProtKB-SubCell"/>
</dbReference>
<evidence type="ECO:0000259" key="10">
    <source>
        <dbReference type="Pfam" id="PF22842"/>
    </source>
</evidence>
<dbReference type="OrthoDB" id="2899183at2759"/>
<keyword evidence="3" id="KW-0964">Secreted</keyword>
<keyword evidence="4" id="KW-0479">Metal-binding</keyword>
<dbReference type="GO" id="GO:0016837">
    <property type="term" value="F:carbon-oxygen lyase activity, acting on polysaccharides"/>
    <property type="evidence" value="ECO:0007669"/>
    <property type="project" value="TreeGrafter"/>
</dbReference>
<evidence type="ECO:0000256" key="7">
    <source>
        <dbReference type="ARBA" id="ARBA00023239"/>
    </source>
</evidence>
<dbReference type="InterPro" id="IPR012334">
    <property type="entry name" value="Pectin_lyas_fold"/>
</dbReference>
<dbReference type="GO" id="GO:0046872">
    <property type="term" value="F:metal ion binding"/>
    <property type="evidence" value="ECO:0007669"/>
    <property type="project" value="UniProtKB-KW"/>
</dbReference>
<accession>A0A0D7B914</accession>
<sequence length="393" mass="41820">MFAPSFTFLVLLATSAHAADIYVSPTGTGSGTITAPYGSIQSAVNAAKAGDTIHLRAGTYKPSSNIQITKSGTSGAPITLRSYESEAVVLDGENLPGTPYGLDESLPNGERGILHIQNANYWKFYNLELINGPYGVYSRDASHNYYERLSTHDNYESGFQMQGTASNNTIIYLDSYLNRDPRKNGESADGFALKEGSGTGNSLRNSRLWNNVDDGLDLWLFESPVTIEEVYSWGNGFNRWGFSDFEGDGNGFKLGGGGSDDTIVPAAHVVRNSIAWGNAKKGFIDNGNTGAMTLERNTAWNNGDSGFVFKSSGSSLKSNVAAVNVGSQVNLISSVKASGNSWDVGGTWANSTFKSLDATTLQGARGSDGRIKASDFLLPTSGNAIGATTREDV</sequence>
<feature type="domain" description="Pel9A-like right handed beta-helix region" evidence="10">
    <location>
        <begin position="140"/>
        <end position="316"/>
    </location>
</feature>
<evidence type="ECO:0000313" key="11">
    <source>
        <dbReference type="EMBL" id="KIY66982.1"/>
    </source>
</evidence>
<dbReference type="PANTHER" id="PTHR40088">
    <property type="entry name" value="PECTATE LYASE (EUROFUNG)"/>
    <property type="match status" value="1"/>
</dbReference>
<evidence type="ECO:0000256" key="1">
    <source>
        <dbReference type="ARBA" id="ARBA00001913"/>
    </source>
</evidence>
<dbReference type="EMBL" id="KN880538">
    <property type="protein sequence ID" value="KIY66982.1"/>
    <property type="molecule type" value="Genomic_DNA"/>
</dbReference>
<name>A0A0D7B914_9AGAR</name>
<dbReference type="InterPro" id="IPR039513">
    <property type="entry name" value="PL-6"/>
</dbReference>
<feature type="chain" id="PRO_5002316833" evidence="9">
    <location>
        <begin position="19"/>
        <end position="393"/>
    </location>
</feature>
<keyword evidence="7 11" id="KW-0456">Lyase</keyword>
<evidence type="ECO:0000256" key="9">
    <source>
        <dbReference type="SAM" id="SignalP"/>
    </source>
</evidence>
<gene>
    <name evidence="11" type="ORF">CYLTODRAFT_444329</name>
</gene>
<dbReference type="InterPro" id="IPR011050">
    <property type="entry name" value="Pectin_lyase_fold/virulence"/>
</dbReference>
<evidence type="ECO:0000313" key="12">
    <source>
        <dbReference type="Proteomes" id="UP000054007"/>
    </source>
</evidence>
<organism evidence="11 12">
    <name type="scientific">Cylindrobasidium torrendii FP15055 ss-10</name>
    <dbReference type="NCBI Taxonomy" id="1314674"/>
    <lineage>
        <taxon>Eukaryota</taxon>
        <taxon>Fungi</taxon>
        <taxon>Dikarya</taxon>
        <taxon>Basidiomycota</taxon>
        <taxon>Agaricomycotina</taxon>
        <taxon>Agaricomycetes</taxon>
        <taxon>Agaricomycetidae</taxon>
        <taxon>Agaricales</taxon>
        <taxon>Marasmiineae</taxon>
        <taxon>Physalacriaceae</taxon>
        <taxon>Cylindrobasidium</taxon>
    </lineage>
</organism>
<evidence type="ECO:0000256" key="5">
    <source>
        <dbReference type="ARBA" id="ARBA00022729"/>
    </source>
</evidence>
<comment type="cofactor">
    <cofactor evidence="1">
        <name>Ca(2+)</name>
        <dbReference type="ChEBI" id="CHEBI:29108"/>
    </cofactor>
</comment>